<dbReference type="InterPro" id="IPR001732">
    <property type="entry name" value="UDP-Glc/GDP-Man_DH_N"/>
</dbReference>
<dbReference type="InterPro" id="IPR017476">
    <property type="entry name" value="UDP-Glc/GDP-Man"/>
</dbReference>
<dbReference type="InterPro" id="IPR036291">
    <property type="entry name" value="NAD(P)-bd_dom_sf"/>
</dbReference>
<dbReference type="Pfam" id="PF03721">
    <property type="entry name" value="UDPG_MGDP_dh_N"/>
    <property type="match status" value="1"/>
</dbReference>
<dbReference type="STRING" id="1385512.N784_06090"/>
<organism evidence="2 3">
    <name type="scientific">Pontibacillus litoralis JSM 072002</name>
    <dbReference type="NCBI Taxonomy" id="1385512"/>
    <lineage>
        <taxon>Bacteria</taxon>
        <taxon>Bacillati</taxon>
        <taxon>Bacillota</taxon>
        <taxon>Bacilli</taxon>
        <taxon>Bacillales</taxon>
        <taxon>Bacillaceae</taxon>
        <taxon>Pontibacillus</taxon>
    </lineage>
</organism>
<evidence type="ECO:0000313" key="3">
    <source>
        <dbReference type="Proteomes" id="UP000030401"/>
    </source>
</evidence>
<accession>A0A0A5HR77</accession>
<reference evidence="2 3" key="1">
    <citation type="submission" date="2013-08" db="EMBL/GenBank/DDBJ databases">
        <authorList>
            <person name="Huang J."/>
            <person name="Wang G."/>
        </authorList>
    </citation>
    <scope>NUCLEOTIDE SEQUENCE [LARGE SCALE GENOMIC DNA]</scope>
    <source>
        <strain evidence="2 3">JSM 072002</strain>
    </source>
</reference>
<dbReference type="GO" id="GO:0016616">
    <property type="term" value="F:oxidoreductase activity, acting on the CH-OH group of donors, NAD or NADP as acceptor"/>
    <property type="evidence" value="ECO:0007669"/>
    <property type="project" value="InterPro"/>
</dbReference>
<sequence length="249" mass="27595">MKNIAVVGAGYVGVVTAASLANMGHYVVCIDKEESVISKWREGTAPYAEPRLQQLLEHNKLEGRLTFTSHYAWGVRNMDVVFLTSDSFGAKGEAVDLAHVQRLASNIAEHLIRDVVVVNRSAVPIGTNVALQRFLTNYNKGNVVVDVVYNPSFPADLKGVEQMYQGNRIVLGGNNREALLFVEELYRRMKLSILKTDFSSAELIKYASDTFTTLNNQVLQEILLLCEQVGANKDDVVIGIHRSMHSISL</sequence>
<dbReference type="Proteomes" id="UP000030401">
    <property type="component" value="Unassembled WGS sequence"/>
</dbReference>
<dbReference type="Gene3D" id="3.40.50.720">
    <property type="entry name" value="NAD(P)-binding Rossmann-like Domain"/>
    <property type="match status" value="1"/>
</dbReference>
<name>A0A0A5HR77_9BACI</name>
<dbReference type="GO" id="GO:0000271">
    <property type="term" value="P:polysaccharide biosynthetic process"/>
    <property type="evidence" value="ECO:0007669"/>
    <property type="project" value="InterPro"/>
</dbReference>
<evidence type="ECO:0000313" key="2">
    <source>
        <dbReference type="EMBL" id="KGX86132.1"/>
    </source>
</evidence>
<dbReference type="RefSeq" id="WP_052127270.1">
    <property type="nucleotide sequence ID" value="NZ_AVPG01000016.1"/>
</dbReference>
<dbReference type="EMBL" id="AVPG01000016">
    <property type="protein sequence ID" value="KGX86132.1"/>
    <property type="molecule type" value="Genomic_DNA"/>
</dbReference>
<feature type="domain" description="UDP-glucose/GDP-mannose dehydrogenase N-terminal" evidence="1">
    <location>
        <begin position="3"/>
        <end position="182"/>
    </location>
</feature>
<dbReference type="InterPro" id="IPR028359">
    <property type="entry name" value="UDP_ManNAc/GlcNAc_DH"/>
</dbReference>
<comment type="caution">
    <text evidence="2">The sequence shown here is derived from an EMBL/GenBank/DDBJ whole genome shotgun (WGS) entry which is preliminary data.</text>
</comment>
<dbReference type="PANTHER" id="PTHR43750">
    <property type="entry name" value="UDP-GLUCOSE 6-DEHYDROGENASE TUAD"/>
    <property type="match status" value="1"/>
</dbReference>
<dbReference type="PIRSF" id="PIRSF500136">
    <property type="entry name" value="UDP_ManNAc_DH"/>
    <property type="match status" value="1"/>
</dbReference>
<dbReference type="SUPFAM" id="SSF51735">
    <property type="entry name" value="NAD(P)-binding Rossmann-fold domains"/>
    <property type="match status" value="1"/>
</dbReference>
<protein>
    <recommendedName>
        <fullName evidence="1">UDP-glucose/GDP-mannose dehydrogenase N-terminal domain-containing protein</fullName>
    </recommendedName>
</protein>
<keyword evidence="3" id="KW-1185">Reference proteome</keyword>
<dbReference type="PANTHER" id="PTHR43750:SF4">
    <property type="entry name" value="UDP-GLUCOSE 6-DEHYDROGENASE YWQF"/>
    <property type="match status" value="1"/>
</dbReference>
<dbReference type="PIRSF" id="PIRSF000124">
    <property type="entry name" value="UDPglc_GDPman_dh"/>
    <property type="match status" value="1"/>
</dbReference>
<dbReference type="eggNOG" id="COG1004">
    <property type="taxonomic scope" value="Bacteria"/>
</dbReference>
<gene>
    <name evidence="2" type="ORF">N784_06090</name>
</gene>
<dbReference type="OrthoDB" id="9803238at2"/>
<dbReference type="GO" id="GO:0016628">
    <property type="term" value="F:oxidoreductase activity, acting on the CH-CH group of donors, NAD or NADP as acceptor"/>
    <property type="evidence" value="ECO:0007669"/>
    <property type="project" value="InterPro"/>
</dbReference>
<dbReference type="AlphaFoldDB" id="A0A0A5HR77"/>
<dbReference type="GO" id="GO:0051287">
    <property type="term" value="F:NAD binding"/>
    <property type="evidence" value="ECO:0007669"/>
    <property type="project" value="InterPro"/>
</dbReference>
<proteinExistence type="predicted"/>
<evidence type="ECO:0000259" key="1">
    <source>
        <dbReference type="Pfam" id="PF03721"/>
    </source>
</evidence>